<dbReference type="PANTHER" id="PTHR43881:SF1">
    <property type="entry name" value="GAMMA-GLUTAMYLTRANSPEPTIDASE (AFU_ORTHOLOGUE AFUA_4G13580)"/>
    <property type="match status" value="1"/>
</dbReference>
<evidence type="ECO:0000313" key="9">
    <source>
        <dbReference type="Proteomes" id="UP000315914"/>
    </source>
</evidence>
<dbReference type="InterPro" id="IPR029055">
    <property type="entry name" value="Ntn_hydrolases_N"/>
</dbReference>
<comment type="catalytic activity">
    <reaction evidence="2 6">
        <text>glutathione + H2O = L-cysteinylglycine + L-glutamate</text>
        <dbReference type="Rhea" id="RHEA:28807"/>
        <dbReference type="ChEBI" id="CHEBI:15377"/>
        <dbReference type="ChEBI" id="CHEBI:29985"/>
        <dbReference type="ChEBI" id="CHEBI:57925"/>
        <dbReference type="ChEBI" id="CHEBI:61694"/>
        <dbReference type="EC" id="3.4.19.13"/>
    </reaction>
</comment>
<dbReference type="GO" id="GO:0103068">
    <property type="term" value="F:leukotriene C4 gamma-glutamyl transferase activity"/>
    <property type="evidence" value="ECO:0007669"/>
    <property type="project" value="UniProtKB-EC"/>
</dbReference>
<reference evidence="8 9" key="1">
    <citation type="submission" date="2019-06" db="EMBL/GenBank/DDBJ databases">
        <title>Genomic Encyclopedia of Type Strains, Phase IV (KMG-V): Genome sequencing to study the core and pangenomes of soil and plant-associated prokaryotes.</title>
        <authorList>
            <person name="Whitman W."/>
        </authorList>
    </citation>
    <scope>NUCLEOTIDE SEQUENCE [LARGE SCALE GENOMIC DNA]</scope>
    <source>
        <strain evidence="8 9">BR 10556</strain>
    </source>
</reference>
<gene>
    <name evidence="8" type="ORF">FBZ95_11423</name>
</gene>
<dbReference type="EC" id="3.4.19.13" evidence="6"/>
<dbReference type="SUPFAM" id="SSF56235">
    <property type="entry name" value="N-terminal nucleophile aminohydrolases (Ntn hydrolases)"/>
    <property type="match status" value="1"/>
</dbReference>
<dbReference type="GO" id="GO:0006751">
    <property type="term" value="P:glutathione catabolic process"/>
    <property type="evidence" value="ECO:0007669"/>
    <property type="project" value="UniProtKB-UniRule"/>
</dbReference>
<comment type="catalytic activity">
    <reaction evidence="1 6">
        <text>an S-substituted glutathione + H2O = an S-substituted L-cysteinylglycine + L-glutamate</text>
        <dbReference type="Rhea" id="RHEA:59468"/>
        <dbReference type="ChEBI" id="CHEBI:15377"/>
        <dbReference type="ChEBI" id="CHEBI:29985"/>
        <dbReference type="ChEBI" id="CHEBI:90779"/>
        <dbReference type="ChEBI" id="CHEBI:143103"/>
        <dbReference type="EC" id="3.4.19.13"/>
    </reaction>
</comment>
<comment type="subunit">
    <text evidence="6">This enzyme consists of two polypeptide chains, which are synthesized in precursor form from a single polypeptide.</text>
</comment>
<dbReference type="PANTHER" id="PTHR43881">
    <property type="entry name" value="GAMMA-GLUTAMYLTRANSPEPTIDASE (AFU_ORTHOLOGUE AFUA_4G13580)"/>
    <property type="match status" value="1"/>
</dbReference>
<dbReference type="Gene3D" id="3.60.20.40">
    <property type="match status" value="1"/>
</dbReference>
<evidence type="ECO:0000256" key="3">
    <source>
        <dbReference type="ARBA" id="ARBA00047417"/>
    </source>
</evidence>
<dbReference type="STRING" id="1399419.A5906_01270"/>
<dbReference type="NCBIfam" id="TIGR00066">
    <property type="entry name" value="g_glut_trans"/>
    <property type="match status" value="1"/>
</dbReference>
<comment type="catalytic activity">
    <reaction evidence="3 6">
        <text>an N-terminal (5-L-glutamyl)-[peptide] + an alpha-amino acid = 5-L-glutamyl amino acid + an N-terminal L-alpha-aminoacyl-[peptide]</text>
        <dbReference type="Rhea" id="RHEA:23904"/>
        <dbReference type="Rhea" id="RHEA-COMP:9780"/>
        <dbReference type="Rhea" id="RHEA-COMP:9795"/>
        <dbReference type="ChEBI" id="CHEBI:77644"/>
        <dbReference type="ChEBI" id="CHEBI:78597"/>
        <dbReference type="ChEBI" id="CHEBI:78599"/>
        <dbReference type="ChEBI" id="CHEBI:78608"/>
        <dbReference type="EC" id="2.3.2.2"/>
    </reaction>
</comment>
<dbReference type="AlphaFoldDB" id="A0A560J9T9"/>
<evidence type="ECO:0000256" key="2">
    <source>
        <dbReference type="ARBA" id="ARBA00001089"/>
    </source>
</evidence>
<dbReference type="GO" id="GO:0036374">
    <property type="term" value="F:glutathione hydrolase activity"/>
    <property type="evidence" value="ECO:0007669"/>
    <property type="project" value="UniProtKB-UniRule"/>
</dbReference>
<keyword evidence="6 8" id="KW-0808">Transferase</keyword>
<evidence type="ECO:0000256" key="5">
    <source>
        <dbReference type="PIRSR" id="PIRSR600101-2"/>
    </source>
</evidence>
<proteinExistence type="inferred from homology"/>
<dbReference type="Proteomes" id="UP000315914">
    <property type="component" value="Unassembled WGS sequence"/>
</dbReference>
<dbReference type="InterPro" id="IPR000101">
    <property type="entry name" value="GGT_peptidase"/>
</dbReference>
<comment type="caution">
    <text evidence="8">The sequence shown here is derived from an EMBL/GenBank/DDBJ whole genome shotgun (WGS) entry which is preliminary data.</text>
</comment>
<evidence type="ECO:0000313" key="8">
    <source>
        <dbReference type="EMBL" id="TWB67685.1"/>
    </source>
</evidence>
<evidence type="ECO:0000256" key="4">
    <source>
        <dbReference type="PIRSR" id="PIRSR600101-1"/>
    </source>
</evidence>
<dbReference type="EC" id="2.3.2.2" evidence="6"/>
<dbReference type="PRINTS" id="PR01210">
    <property type="entry name" value="GGTRANSPTASE"/>
</dbReference>
<keyword evidence="6" id="KW-0012">Acyltransferase</keyword>
<keyword evidence="6" id="KW-0378">Hydrolase</keyword>
<comment type="pathway">
    <text evidence="6">Sulfur metabolism; glutathione metabolism.</text>
</comment>
<keyword evidence="6" id="KW-0865">Zymogen</keyword>
<protein>
    <recommendedName>
        <fullName evidence="6">Glutathione hydrolase proenzyme</fullName>
        <ecNumber evidence="6">2.3.2.2</ecNumber>
        <ecNumber evidence="6">3.4.19.13</ecNumber>
    </recommendedName>
    <component>
        <recommendedName>
            <fullName evidence="6">Glutathione hydrolase large chain</fullName>
        </recommendedName>
    </component>
    <component>
        <recommendedName>
            <fullName evidence="6">Glutathione hydrolase small chain</fullName>
        </recommendedName>
    </component>
</protein>
<dbReference type="Pfam" id="PF01019">
    <property type="entry name" value="G_glu_transpept"/>
    <property type="match status" value="1"/>
</dbReference>
<dbReference type="GO" id="GO:0006750">
    <property type="term" value="P:glutathione biosynthetic process"/>
    <property type="evidence" value="ECO:0007669"/>
    <property type="project" value="UniProtKB-KW"/>
</dbReference>
<name>A0A560J9T9_9BRAD</name>
<keyword evidence="9" id="KW-1185">Reference proteome</keyword>
<dbReference type="InterPro" id="IPR043137">
    <property type="entry name" value="GGT_ssub_C"/>
</dbReference>
<keyword evidence="6" id="KW-0317">Glutathione biosynthesis</keyword>
<sequence>MKTRFFRDGAARASTAKKAARQPNESKNSMRNFHFPGRSTVHATNAMVATSHPLASLAAIEVLREGGTAVDAAVAGSALLGVIEPQSTGIGGDCFALIQPRGEGKIIAYNGSGRAPKAANADWYLERKITSVPLTSAHAVSVPGVIDAFATVLRDHGKFGFDRLLQPAIKAAEEGYVVAPRIAFDWKNQFEKLKNGTNTVRYLLPGGKPPVAGDVIRQAELGKTLRAIAKDGRDAFYKGAIAEDMVETLRGIGGLHTLDDFAAHTTEVTTPIGTMYKGYDVWQCPPNGPGVTALLMLNILSRFDLTKYAPVSVERFHLEAEAARIAYMNREMHVASPEHMRINVAEMLEKGFADEYIGKIRMDGMLDLPNVAPPMNPSTIYITVVDKDRNVCSFINSVAHSFGSAIVSNKTGVLFQNRAGGFRIQPGHPNCIEGGKRPLHTIMPGLLTKGGRSTMSFAVMGGQYQPTGQTHLLTNILDYGCDVQEAIDMPRGLHYEGQYQLEDSVPAAVVEGLKKLGHKTTSVVGPLGGAQAIWIDWDKGTLTGGSDPRKDGCALGY</sequence>
<evidence type="ECO:0000256" key="6">
    <source>
        <dbReference type="RuleBase" id="RU368036"/>
    </source>
</evidence>
<feature type="active site" description="Nucleophile" evidence="4">
    <location>
        <position position="379"/>
    </location>
</feature>
<dbReference type="InterPro" id="IPR052896">
    <property type="entry name" value="GGT-like_enzyme"/>
</dbReference>
<dbReference type="Gene3D" id="1.10.246.130">
    <property type="match status" value="1"/>
</dbReference>
<accession>A0A560J9T9</accession>
<dbReference type="InterPro" id="IPR043138">
    <property type="entry name" value="GGT_lsub"/>
</dbReference>
<evidence type="ECO:0000256" key="1">
    <source>
        <dbReference type="ARBA" id="ARBA00001049"/>
    </source>
</evidence>
<feature type="binding site" evidence="5">
    <location>
        <position position="462"/>
    </location>
    <ligand>
        <name>L-glutamate</name>
        <dbReference type="ChEBI" id="CHEBI:29985"/>
    </ligand>
</feature>
<organism evidence="8 9">
    <name type="scientific">Bradyrhizobium sacchari</name>
    <dbReference type="NCBI Taxonomy" id="1399419"/>
    <lineage>
        <taxon>Bacteria</taxon>
        <taxon>Pseudomonadati</taxon>
        <taxon>Pseudomonadota</taxon>
        <taxon>Alphaproteobacteria</taxon>
        <taxon>Hyphomicrobiales</taxon>
        <taxon>Nitrobacteraceae</taxon>
        <taxon>Bradyrhizobium</taxon>
    </lineage>
</organism>
<dbReference type="UniPathway" id="UPA00204"/>
<comment type="similarity">
    <text evidence="6">Belongs to the gamma-glutamyltransferase family.</text>
</comment>
<dbReference type="EMBL" id="VITW01000014">
    <property type="protein sequence ID" value="TWB67685.1"/>
    <property type="molecule type" value="Genomic_DNA"/>
</dbReference>
<evidence type="ECO:0000256" key="7">
    <source>
        <dbReference type="SAM" id="MobiDB-lite"/>
    </source>
</evidence>
<comment type="PTM">
    <text evidence="6">Cleaved by autocatalysis into a large and a small subunit.</text>
</comment>
<feature type="region of interest" description="Disordered" evidence="7">
    <location>
        <begin position="12"/>
        <end position="31"/>
    </location>
</feature>